<dbReference type="EMBL" id="AP024525">
    <property type="protein sequence ID" value="BCT76615.1"/>
    <property type="molecule type" value="Genomic_DNA"/>
</dbReference>
<dbReference type="InterPro" id="IPR047650">
    <property type="entry name" value="Transpos_IS110"/>
</dbReference>
<dbReference type="InterPro" id="IPR002525">
    <property type="entry name" value="Transp_IS110-like_N"/>
</dbReference>
<protein>
    <recommendedName>
        <fullName evidence="1">Transposase IS110-like N-terminal domain-containing protein</fullName>
    </recommendedName>
</protein>
<accession>A0ABN6FJZ2</accession>
<evidence type="ECO:0000313" key="2">
    <source>
        <dbReference type="EMBL" id="BCT76615.1"/>
    </source>
</evidence>
<proteinExistence type="predicted"/>
<sequence>MELLHPRCAGIDISKRDAKVCVRIAGTGRVKAVETVTTWSSMTGQILALREHLAQQQVTCVVMEATSDYWKPFYYLLEDLPGVEVMLVNARQVKNVPGRKTDVADATWLAQLGRVSDGLCEGGVPDRKPRH</sequence>
<dbReference type="Pfam" id="PF01548">
    <property type="entry name" value="DEDD_Tnp_IS110"/>
    <property type="match status" value="1"/>
</dbReference>
<feature type="domain" description="Transposase IS110-like N-terminal" evidence="1">
    <location>
        <begin position="9"/>
        <end position="114"/>
    </location>
</feature>
<organism evidence="2 3">
    <name type="scientific">Sinomonas cyclohexanicum</name>
    <name type="common">Corynebacterium cyclohexanicum</name>
    <dbReference type="NCBI Taxonomy" id="322009"/>
    <lineage>
        <taxon>Bacteria</taxon>
        <taxon>Bacillati</taxon>
        <taxon>Actinomycetota</taxon>
        <taxon>Actinomycetes</taxon>
        <taxon>Micrococcales</taxon>
        <taxon>Micrococcaceae</taxon>
        <taxon>Sinomonas</taxon>
    </lineage>
</organism>
<reference evidence="2 3" key="1">
    <citation type="journal article" date="2021" name="J. Biosci. Bioeng.">
        <title>Identification and characterization of a chc gene cluster responsible for the aromatization pathway of cyclohexanecarboxylate degradation in Sinomonas cyclohexanicum ATCC 51369.</title>
        <authorList>
            <person name="Yamamoto T."/>
            <person name="Hasegawa Y."/>
            <person name="Lau P.C.K."/>
            <person name="Iwaki H."/>
        </authorList>
    </citation>
    <scope>NUCLEOTIDE SEQUENCE [LARGE SCALE GENOMIC DNA]</scope>
    <source>
        <strain evidence="2 3">ATCC 51369</strain>
    </source>
</reference>
<keyword evidence="3" id="KW-1185">Reference proteome</keyword>
<dbReference type="Proteomes" id="UP001319861">
    <property type="component" value="Chromosome"/>
</dbReference>
<evidence type="ECO:0000313" key="3">
    <source>
        <dbReference type="Proteomes" id="UP001319861"/>
    </source>
</evidence>
<dbReference type="PANTHER" id="PTHR33055:SF13">
    <property type="entry name" value="TRANSPOSASE"/>
    <property type="match status" value="1"/>
</dbReference>
<name>A0ABN6FJZ2_SINCY</name>
<evidence type="ECO:0000259" key="1">
    <source>
        <dbReference type="Pfam" id="PF01548"/>
    </source>
</evidence>
<gene>
    <name evidence="2" type="ORF">SCMU_24570</name>
</gene>
<dbReference type="PANTHER" id="PTHR33055">
    <property type="entry name" value="TRANSPOSASE FOR INSERTION SEQUENCE ELEMENT IS1111A"/>
    <property type="match status" value="1"/>
</dbReference>